<keyword evidence="1" id="KW-1133">Transmembrane helix</keyword>
<gene>
    <name evidence="2" type="ORF">PHLGIDRAFT_125100</name>
</gene>
<sequence>MAHTPQAVFAILADGLAVLLTWYTTKDHRKYKQDTALSQRSVVNVLINNGTMYFAVLFMLNLTQILTVALLGNEYLSQYIDFLGSLLVTRFMIDLRKTRDGNVPVTASQFAPEMYQVTFRVPELPTISQSETYLAGRRLSVISQNLPYTTIIGDDHTLLAESSIDSVDGSHTRMTGASIGSESIESPTHNQILNIKEVTWASPV</sequence>
<evidence type="ECO:0000313" key="3">
    <source>
        <dbReference type="Proteomes" id="UP000053257"/>
    </source>
</evidence>
<proteinExistence type="predicted"/>
<keyword evidence="1" id="KW-0472">Membrane</keyword>
<feature type="transmembrane region" description="Helical" evidence="1">
    <location>
        <begin position="6"/>
        <end position="25"/>
    </location>
</feature>
<evidence type="ECO:0000256" key="1">
    <source>
        <dbReference type="SAM" id="Phobius"/>
    </source>
</evidence>
<organism evidence="2 3">
    <name type="scientific">Phlebiopsis gigantea (strain 11061_1 CR5-6)</name>
    <name type="common">White-rot fungus</name>
    <name type="synonym">Peniophora gigantea</name>
    <dbReference type="NCBI Taxonomy" id="745531"/>
    <lineage>
        <taxon>Eukaryota</taxon>
        <taxon>Fungi</taxon>
        <taxon>Dikarya</taxon>
        <taxon>Basidiomycota</taxon>
        <taxon>Agaricomycotina</taxon>
        <taxon>Agaricomycetes</taxon>
        <taxon>Polyporales</taxon>
        <taxon>Phanerochaetaceae</taxon>
        <taxon>Phlebiopsis</taxon>
    </lineage>
</organism>
<dbReference type="AlphaFoldDB" id="A0A0C3P0D9"/>
<evidence type="ECO:0000313" key="2">
    <source>
        <dbReference type="EMBL" id="KIP11224.1"/>
    </source>
</evidence>
<keyword evidence="1" id="KW-0812">Transmembrane</keyword>
<dbReference type="Proteomes" id="UP000053257">
    <property type="component" value="Unassembled WGS sequence"/>
</dbReference>
<reference evidence="2 3" key="1">
    <citation type="journal article" date="2014" name="PLoS Genet.">
        <title>Analysis of the Phlebiopsis gigantea genome, transcriptome and secretome provides insight into its pioneer colonization strategies of wood.</title>
        <authorList>
            <person name="Hori C."/>
            <person name="Ishida T."/>
            <person name="Igarashi K."/>
            <person name="Samejima M."/>
            <person name="Suzuki H."/>
            <person name="Master E."/>
            <person name="Ferreira P."/>
            <person name="Ruiz-Duenas F.J."/>
            <person name="Held B."/>
            <person name="Canessa P."/>
            <person name="Larrondo L.F."/>
            <person name="Schmoll M."/>
            <person name="Druzhinina I.S."/>
            <person name="Kubicek C.P."/>
            <person name="Gaskell J.A."/>
            <person name="Kersten P."/>
            <person name="St John F."/>
            <person name="Glasner J."/>
            <person name="Sabat G."/>
            <person name="Splinter BonDurant S."/>
            <person name="Syed K."/>
            <person name="Yadav J."/>
            <person name="Mgbeahuruike A.C."/>
            <person name="Kovalchuk A."/>
            <person name="Asiegbu F.O."/>
            <person name="Lackner G."/>
            <person name="Hoffmeister D."/>
            <person name="Rencoret J."/>
            <person name="Gutierrez A."/>
            <person name="Sun H."/>
            <person name="Lindquist E."/>
            <person name="Barry K."/>
            <person name="Riley R."/>
            <person name="Grigoriev I.V."/>
            <person name="Henrissat B."/>
            <person name="Kues U."/>
            <person name="Berka R.M."/>
            <person name="Martinez A.T."/>
            <person name="Covert S.F."/>
            <person name="Blanchette R.A."/>
            <person name="Cullen D."/>
        </authorList>
    </citation>
    <scope>NUCLEOTIDE SEQUENCE [LARGE SCALE GENOMIC DNA]</scope>
    <source>
        <strain evidence="2 3">11061_1 CR5-6</strain>
    </source>
</reference>
<dbReference type="HOGENOM" id="CLU_1343689_0_0_1"/>
<protein>
    <submittedName>
        <fullName evidence="2">Uncharacterized protein</fullName>
    </submittedName>
</protein>
<feature type="transmembrane region" description="Helical" evidence="1">
    <location>
        <begin position="46"/>
        <end position="70"/>
    </location>
</feature>
<accession>A0A0C3P0D9</accession>
<dbReference type="OrthoDB" id="2752692at2759"/>
<name>A0A0C3P0D9_PHLG1</name>
<keyword evidence="3" id="KW-1185">Reference proteome</keyword>
<dbReference type="EMBL" id="KN840448">
    <property type="protein sequence ID" value="KIP11224.1"/>
    <property type="molecule type" value="Genomic_DNA"/>
</dbReference>